<keyword evidence="1" id="KW-0328">Glycosyltransferase</keyword>
<comment type="caution">
    <text evidence="5">The sequence shown here is derived from an EMBL/GenBank/DDBJ whole genome shotgun (WGS) entry which is preliminary data.</text>
</comment>
<dbReference type="SUPFAM" id="SSF53756">
    <property type="entry name" value="UDP-Glycosyltransferase/glycogen phosphorylase"/>
    <property type="match status" value="1"/>
</dbReference>
<dbReference type="AlphaFoldDB" id="A0A930VDC1"/>
<dbReference type="RefSeq" id="WP_194706695.1">
    <property type="nucleotide sequence ID" value="NZ_JADKPN010000005.1"/>
</dbReference>
<evidence type="ECO:0000313" key="5">
    <source>
        <dbReference type="EMBL" id="MBF4763501.1"/>
    </source>
</evidence>
<proteinExistence type="predicted"/>
<keyword evidence="2" id="KW-0808">Transferase</keyword>
<evidence type="ECO:0000259" key="3">
    <source>
        <dbReference type="Pfam" id="PF00534"/>
    </source>
</evidence>
<evidence type="ECO:0000256" key="1">
    <source>
        <dbReference type="ARBA" id="ARBA00022676"/>
    </source>
</evidence>
<reference evidence="5" key="1">
    <citation type="submission" date="2020-11" db="EMBL/GenBank/DDBJ databases">
        <title>Nocardioides sp. nov., isolated from Soil of Cynanchum wilfordii Hemsley rhizosphere.</title>
        <authorList>
            <person name="Lee J.-S."/>
            <person name="Suh M.K."/>
            <person name="Kim J.-S."/>
        </authorList>
    </citation>
    <scope>NUCLEOTIDE SEQUENCE</scope>
    <source>
        <strain evidence="5">KCTC 19275</strain>
    </source>
</reference>
<dbReference type="NCBIfam" id="TIGR02149">
    <property type="entry name" value="glgA_Coryne"/>
    <property type="match status" value="1"/>
</dbReference>
<dbReference type="InterPro" id="IPR001296">
    <property type="entry name" value="Glyco_trans_1"/>
</dbReference>
<dbReference type="Gene3D" id="3.40.50.2000">
    <property type="entry name" value="Glycogen Phosphorylase B"/>
    <property type="match status" value="2"/>
</dbReference>
<evidence type="ECO:0000313" key="6">
    <source>
        <dbReference type="Proteomes" id="UP000640489"/>
    </source>
</evidence>
<dbReference type="GO" id="GO:0016757">
    <property type="term" value="F:glycosyltransferase activity"/>
    <property type="evidence" value="ECO:0007669"/>
    <property type="project" value="UniProtKB-KW"/>
</dbReference>
<dbReference type="Pfam" id="PF13439">
    <property type="entry name" value="Glyco_transf_4"/>
    <property type="match status" value="1"/>
</dbReference>
<dbReference type="PANTHER" id="PTHR12526:SF590">
    <property type="entry name" value="ALPHA-MALTOSE-1-PHOSPHATE SYNTHASE"/>
    <property type="match status" value="1"/>
</dbReference>
<evidence type="ECO:0000259" key="4">
    <source>
        <dbReference type="Pfam" id="PF13439"/>
    </source>
</evidence>
<dbReference type="Proteomes" id="UP000640489">
    <property type="component" value="Unassembled WGS sequence"/>
</dbReference>
<dbReference type="Pfam" id="PF00534">
    <property type="entry name" value="Glycos_transf_1"/>
    <property type="match status" value="1"/>
</dbReference>
<dbReference type="EMBL" id="JADKPN010000005">
    <property type="protein sequence ID" value="MBF4763501.1"/>
    <property type="molecule type" value="Genomic_DNA"/>
</dbReference>
<dbReference type="InterPro" id="IPR011875">
    <property type="entry name" value="M1P_synthase"/>
</dbReference>
<dbReference type="PANTHER" id="PTHR12526">
    <property type="entry name" value="GLYCOSYLTRANSFERASE"/>
    <property type="match status" value="1"/>
</dbReference>
<dbReference type="InterPro" id="IPR028098">
    <property type="entry name" value="Glyco_trans_4-like_N"/>
</dbReference>
<dbReference type="GO" id="GO:0009250">
    <property type="term" value="P:glucan biosynthetic process"/>
    <property type="evidence" value="ECO:0007669"/>
    <property type="project" value="InterPro"/>
</dbReference>
<organism evidence="5 6">
    <name type="scientific">Nocardioides islandensis</name>
    <dbReference type="NCBI Taxonomy" id="433663"/>
    <lineage>
        <taxon>Bacteria</taxon>
        <taxon>Bacillati</taxon>
        <taxon>Actinomycetota</taxon>
        <taxon>Actinomycetes</taxon>
        <taxon>Propionibacteriales</taxon>
        <taxon>Nocardioidaceae</taxon>
        <taxon>Nocardioides</taxon>
    </lineage>
</organism>
<accession>A0A930VDC1</accession>
<gene>
    <name evidence="5" type="primary">glgA</name>
    <name evidence="5" type="ORF">ISU07_10215</name>
</gene>
<protein>
    <submittedName>
        <fullName evidence="5">Glycogen synthase</fullName>
    </submittedName>
</protein>
<name>A0A930VDC1_9ACTN</name>
<evidence type="ECO:0000256" key="2">
    <source>
        <dbReference type="ARBA" id="ARBA00022679"/>
    </source>
</evidence>
<feature type="domain" description="Glycosyl transferase family 1" evidence="3">
    <location>
        <begin position="192"/>
        <end position="372"/>
    </location>
</feature>
<feature type="domain" description="Glycosyltransferase subfamily 4-like N-terminal" evidence="4">
    <location>
        <begin position="15"/>
        <end position="180"/>
    </location>
</feature>
<sequence>MRVDVVSKEYPPEVYGGAGVHVAELVRALRQIDGLETRVHAFGKPRDEAGTTAYADLDELATANGAIKTMGVDLAIVPGCEGADLVHSHTWYANFAGHVSSLLYGVPHVITAHSLEPLRPWKAEQLGGGYAVSSWVEKTSYLAAARVIAVSAAMRDDVLASYPDIDPDRVKVVHNGIDTDDWARVDAPDRVRELGVDPDRPSVIFVGRITRQKGLPLFLRAAAQLPPDVQLVLCAGAPDTPEIEAEVLGLVEELQQTRSGVVWIREMLPRPDVVALLSAATVFACPSIYEPLGIVNLEAMACETAVVATATGGIPEVVVDGTTGRLVPIDQATDGTGTPLDPEKYVADFAAALNEVVGDPDRAREMGRAGRQRAIDAFSWGAIAEQTLAIYRDATAR</sequence>
<keyword evidence="6" id="KW-1185">Reference proteome</keyword>
<dbReference type="CDD" id="cd03801">
    <property type="entry name" value="GT4_PimA-like"/>
    <property type="match status" value="1"/>
</dbReference>